<dbReference type="CDD" id="cd11533">
    <property type="entry name" value="NTP-PPase_Af0060_like"/>
    <property type="match status" value="1"/>
</dbReference>
<dbReference type="Proteomes" id="UP001596004">
    <property type="component" value="Unassembled WGS sequence"/>
</dbReference>
<protein>
    <submittedName>
        <fullName evidence="1">MazG-like family protein</fullName>
    </submittedName>
</protein>
<comment type="caution">
    <text evidence="1">The sequence shown here is derived from an EMBL/GenBank/DDBJ whole genome shotgun (WGS) entry which is preliminary data.</text>
</comment>
<evidence type="ECO:0000313" key="1">
    <source>
        <dbReference type="EMBL" id="MFC4533942.1"/>
    </source>
</evidence>
<dbReference type="RefSeq" id="WP_380843867.1">
    <property type="nucleotide sequence ID" value="NZ_JBHSFP010000018.1"/>
</dbReference>
<dbReference type="InterPro" id="IPR044548">
    <property type="entry name" value="AF0060_NTP-PPase_MazG-like"/>
</dbReference>
<dbReference type="Gene3D" id="1.10.287.1080">
    <property type="entry name" value="MazG-like"/>
    <property type="match status" value="1"/>
</dbReference>
<dbReference type="EMBL" id="JBHSFP010000018">
    <property type="protein sequence ID" value="MFC4533942.1"/>
    <property type="molecule type" value="Genomic_DNA"/>
</dbReference>
<name>A0ABV9CN93_9ACTN</name>
<sequence>MDADIWQNVERLVAWLDAEAKQPPDTELLLRILKVSEEAGEVAAAVVGAFGQNPRKGFTHTWQDVDAELCDVILTAMVALRSRNPEAARVFEAHVAGVTTRSLTSRG</sequence>
<reference evidence="2" key="1">
    <citation type="journal article" date="2019" name="Int. J. Syst. Evol. Microbiol.">
        <title>The Global Catalogue of Microorganisms (GCM) 10K type strain sequencing project: providing services to taxonomists for standard genome sequencing and annotation.</title>
        <authorList>
            <consortium name="The Broad Institute Genomics Platform"/>
            <consortium name="The Broad Institute Genome Sequencing Center for Infectious Disease"/>
            <person name="Wu L."/>
            <person name="Ma J."/>
        </authorList>
    </citation>
    <scope>NUCLEOTIDE SEQUENCE [LARGE SCALE GENOMIC DNA]</scope>
    <source>
        <strain evidence="2">CGMCC 4.7132</strain>
    </source>
</reference>
<evidence type="ECO:0000313" key="2">
    <source>
        <dbReference type="Proteomes" id="UP001596004"/>
    </source>
</evidence>
<accession>A0ABV9CN93</accession>
<gene>
    <name evidence="1" type="ORF">ACFO60_24530</name>
</gene>
<keyword evidence="2" id="KW-1185">Reference proteome</keyword>
<proteinExistence type="predicted"/>
<organism evidence="1 2">
    <name type="scientific">Sphaerisporangium dianthi</name>
    <dbReference type="NCBI Taxonomy" id="1436120"/>
    <lineage>
        <taxon>Bacteria</taxon>
        <taxon>Bacillati</taxon>
        <taxon>Actinomycetota</taxon>
        <taxon>Actinomycetes</taxon>
        <taxon>Streptosporangiales</taxon>
        <taxon>Streptosporangiaceae</taxon>
        <taxon>Sphaerisporangium</taxon>
    </lineage>
</organism>
<dbReference type="SUPFAM" id="SSF101386">
    <property type="entry name" value="all-alpha NTP pyrophosphatases"/>
    <property type="match status" value="1"/>
</dbReference>